<accession>A0A0H1RGH7</accession>
<name>A0A0H1RGH7_9HYPH</name>
<sequence>MELADLLLAGDPGRDRWIAAGASMVAVDTLVHNFLRRTGILHRFGAEHDYGASCYGPGGCAELSGVFPWFVQHAVWRFCAQGELDICNGNRIDDRFRCGNWYCPAFRTCDRAPLKNGQA</sequence>
<gene>
    <name evidence="1" type="ORF">AA309_05465</name>
</gene>
<dbReference type="OrthoDB" id="8438836at2"/>
<evidence type="ECO:0000313" key="2">
    <source>
        <dbReference type="Proteomes" id="UP000035489"/>
    </source>
</evidence>
<dbReference type="AlphaFoldDB" id="A0A0H1RGH7"/>
<proteinExistence type="predicted"/>
<reference evidence="1 2" key="1">
    <citation type="submission" date="2015-05" db="EMBL/GenBank/DDBJ databases">
        <title>Draft genome sequence of Microvirga vignae strain BR3299, a novel nitrogen fixing bacteria isolated from Brazil semi-aired region.</title>
        <authorList>
            <person name="Zilli J.E."/>
            <person name="Passos S.R."/>
            <person name="Leite J."/>
            <person name="Baldani J.I."/>
            <person name="Xavier G.R."/>
            <person name="Rumjaneck N.G."/>
            <person name="Simoes-Araujo J.L."/>
        </authorList>
    </citation>
    <scope>NUCLEOTIDE SEQUENCE [LARGE SCALE GENOMIC DNA]</scope>
    <source>
        <strain evidence="1 2">BR3299</strain>
    </source>
</reference>
<dbReference type="EMBL" id="LCYG01000016">
    <property type="protein sequence ID" value="KLK93931.1"/>
    <property type="molecule type" value="Genomic_DNA"/>
</dbReference>
<protein>
    <submittedName>
        <fullName evidence="1">Uncharacterized protein</fullName>
    </submittedName>
</protein>
<keyword evidence="2" id="KW-1185">Reference proteome</keyword>
<dbReference type="Proteomes" id="UP000035489">
    <property type="component" value="Unassembled WGS sequence"/>
</dbReference>
<dbReference type="PATRIC" id="fig|1225564.3.peg.1558"/>
<dbReference type="RefSeq" id="WP_047187975.1">
    <property type="nucleotide sequence ID" value="NZ_LCYG01000016.1"/>
</dbReference>
<evidence type="ECO:0000313" key="1">
    <source>
        <dbReference type="EMBL" id="KLK93931.1"/>
    </source>
</evidence>
<comment type="caution">
    <text evidence="1">The sequence shown here is derived from an EMBL/GenBank/DDBJ whole genome shotgun (WGS) entry which is preliminary data.</text>
</comment>
<organism evidence="1 2">
    <name type="scientific">Microvirga vignae</name>
    <dbReference type="NCBI Taxonomy" id="1225564"/>
    <lineage>
        <taxon>Bacteria</taxon>
        <taxon>Pseudomonadati</taxon>
        <taxon>Pseudomonadota</taxon>
        <taxon>Alphaproteobacteria</taxon>
        <taxon>Hyphomicrobiales</taxon>
        <taxon>Methylobacteriaceae</taxon>
        <taxon>Microvirga</taxon>
    </lineage>
</organism>